<dbReference type="PANTHER" id="PTHR31983:SF0">
    <property type="entry name" value="GLUCAN ENDO-1,3-BETA-D-GLUCOSIDASE 2"/>
    <property type="match status" value="1"/>
</dbReference>
<dbReference type="Gene3D" id="2.60.40.10">
    <property type="entry name" value="Immunoglobulins"/>
    <property type="match status" value="2"/>
</dbReference>
<evidence type="ECO:0000313" key="12">
    <source>
        <dbReference type="EMBL" id="MVN89338.1"/>
    </source>
</evidence>
<comment type="catalytic activity">
    <reaction evidence="1">
        <text>Hydrolysis of (1-&gt;3)-beta-D-glucosidic linkages in (1-&gt;3)-beta-D-glucans.</text>
        <dbReference type="EC" id="3.2.1.39"/>
    </reaction>
</comment>
<reference evidence="12 13" key="1">
    <citation type="submission" date="2019-12" db="EMBL/GenBank/DDBJ databases">
        <title>Deinococcus sp. HMF7620 Genome sequencing and assembly.</title>
        <authorList>
            <person name="Kang H."/>
            <person name="Kim H."/>
            <person name="Joh K."/>
        </authorList>
    </citation>
    <scope>NUCLEOTIDE SEQUENCE [LARGE SCALE GENOMIC DNA]</scope>
    <source>
        <strain evidence="12 13">HMF7620</strain>
    </source>
</reference>
<dbReference type="RefSeq" id="WP_157461597.1">
    <property type="nucleotide sequence ID" value="NZ_WQLB01000056.1"/>
</dbReference>
<evidence type="ECO:0000259" key="11">
    <source>
        <dbReference type="PROSITE" id="PS50853"/>
    </source>
</evidence>
<dbReference type="GO" id="GO:0000272">
    <property type="term" value="P:polysaccharide catabolic process"/>
    <property type="evidence" value="ECO:0007669"/>
    <property type="project" value="UniProtKB-KW"/>
</dbReference>
<evidence type="ECO:0000256" key="2">
    <source>
        <dbReference type="ARBA" id="ARBA00010730"/>
    </source>
</evidence>
<keyword evidence="7" id="KW-0961">Cell wall biogenesis/degradation</keyword>
<dbReference type="InterPro" id="IPR003961">
    <property type="entry name" value="FN3_dom"/>
</dbReference>
<feature type="domain" description="Fibronectin type-III" evidence="11">
    <location>
        <begin position="786"/>
        <end position="871"/>
    </location>
</feature>
<dbReference type="CDD" id="cd00063">
    <property type="entry name" value="FN3"/>
    <property type="match status" value="2"/>
</dbReference>
<dbReference type="PROSITE" id="PS51257">
    <property type="entry name" value="PROKAR_LIPOPROTEIN"/>
    <property type="match status" value="1"/>
</dbReference>
<protein>
    <recommendedName>
        <fullName evidence="3">glucan endo-1,3-beta-D-glucosidase</fullName>
        <ecNumber evidence="3">3.2.1.39</ecNumber>
    </recommendedName>
</protein>
<keyword evidence="13" id="KW-1185">Reference proteome</keyword>
<dbReference type="InterPro" id="IPR005200">
    <property type="entry name" value="Endo-beta-glucanase"/>
</dbReference>
<dbReference type="SMART" id="SM00060">
    <property type="entry name" value="FN3"/>
    <property type="match status" value="2"/>
</dbReference>
<dbReference type="Pfam" id="PF00041">
    <property type="entry name" value="fn3"/>
    <property type="match status" value="2"/>
</dbReference>
<dbReference type="PANTHER" id="PTHR31983">
    <property type="entry name" value="ENDO-1,3(4)-BETA-GLUCANASE 1"/>
    <property type="match status" value="1"/>
</dbReference>
<feature type="domain" description="Fibronectin type-III" evidence="11">
    <location>
        <begin position="991"/>
        <end position="1076"/>
    </location>
</feature>
<comment type="similarity">
    <text evidence="2">Belongs to the glycosyl hydrolase 81 family.</text>
</comment>
<accession>A0A7C9LNW9</accession>
<comment type="caution">
    <text evidence="12">The sequence shown here is derived from an EMBL/GenBank/DDBJ whole genome shotgun (WGS) entry which is preliminary data.</text>
</comment>
<dbReference type="GO" id="GO:0052861">
    <property type="term" value="F:endo-1,3(4)-beta-glucanase activity"/>
    <property type="evidence" value="ECO:0007669"/>
    <property type="project" value="InterPro"/>
</dbReference>
<dbReference type="InterPro" id="IPR013783">
    <property type="entry name" value="Ig-like_fold"/>
</dbReference>
<feature type="compositionally biased region" description="Polar residues" evidence="9">
    <location>
        <begin position="993"/>
        <end position="1007"/>
    </location>
</feature>
<keyword evidence="5" id="KW-0119">Carbohydrate metabolism</keyword>
<name>A0A7C9LNW9_9DEIO</name>
<dbReference type="Proteomes" id="UP000483286">
    <property type="component" value="Unassembled WGS sequence"/>
</dbReference>
<organism evidence="12 13">
    <name type="scientific">Deinococcus arboris</name>
    <dbReference type="NCBI Taxonomy" id="2682977"/>
    <lineage>
        <taxon>Bacteria</taxon>
        <taxon>Thermotogati</taxon>
        <taxon>Deinococcota</taxon>
        <taxon>Deinococci</taxon>
        <taxon>Deinococcales</taxon>
        <taxon>Deinococcaceae</taxon>
        <taxon>Deinococcus</taxon>
    </lineage>
</organism>
<evidence type="ECO:0000256" key="8">
    <source>
        <dbReference type="ARBA" id="ARBA00023326"/>
    </source>
</evidence>
<sequence>MSRSRARFTLLLGLSLALSACGSVTPQGSSPVASAPAAQSPVLNSLDYGNSPPPGAKGGPTNTSGALLTPAWTAAGAAKGKAPTNEFWSSLLFKRNAGNAYSENMFAHPLAMHARAGGLEVSYPNRSQIVGASGLEKYEYPYTPDLTLGVSGLNAPDTKVDDWGDWTATALWNDGARTLRTTFGHGLPFVYATKTGGNAQITFIATPTVWSNQGNVLGITVNGRHYGIFAPSGSSWSVNNTVATSTLNGKDYYSIAALPDNTVATLNDFKTYAYNFVTGSSVSWNYNAATATLNSTYTVDTVAKEGSASGTVMALYRHQWLNSGSVNTGYTYASPRGEMRVVRGAGSFTTSQKFQGVLPYLPDNGSANTLNKTQLAAYVNEANTSATLNPTGDSYWVGKGLGKLAELVPLAEQVGNSGAQTAFLDAIQRVLQDWLDGQGSNYFYYNSAWGTLIGYPQGYGSEEELNDHHFHWGYFIKAAALLTQYRPSWPSGATPQGRTWGASINDLIMDAANWTGNTGQFPRLRNFDPYAGHSWAAGHSGFAAGNNQESSSEDMNFSSALVNWGSVTGNTAVRDLGIYLYATETTAIEQYWFNQGGGVFPAGFNKPAVGMVWGDGGAYSTWFSAEKEAIQGINFLPMTAGSLYLGRNPAYLKTNYDFLGREPTMWRDIFWQVYSLYDAAGAVGKFGSGAYTPEEGETKAHTYQFLHSLNAVGQVDTSVTANVPNYAVFKKGSTRTYAAYNPGSSAITVTFSDGATLNVPARQVVSSRGGSTPPPVCQTDTVAPGVPGSLTAPSKTSDSVSLSWTAASDNCGVASYEVYQNGALKATVTGTGATVSGLSANTAYTFKVRAKDTAGNVGSFTSDLSVTTAAASTTANLPGTVTTSGGAIANGASKNFPVNVTSAGTYRLSVQSASGQNSRTINLAFNGTNYDLALDAGQTVIADFPNVGTGAKTITITAKSDGVVIGSVSGANLSGGGNPNPCDTDSAAPSVPSGLTSPSKTGSSVTLSWTASSDNCGVSKYEIYTNGALSGSVTGTSGTVSGLTGGTTYAFKVRAVDARNNASAFTGDLSVTTSAASTAVPGVITTSVGAIANGAAKAYDLNVSAAGNLRFLLTNASSASSSAFTLSFNGRSVPLSIGAGQTIPVDFAGVGAGTKTLTLTANSAGVSLSKLEAVRY</sequence>
<evidence type="ECO:0000256" key="5">
    <source>
        <dbReference type="ARBA" id="ARBA00023277"/>
    </source>
</evidence>
<dbReference type="Pfam" id="PF17652">
    <property type="entry name" value="Glyco_hydro81C"/>
    <property type="match status" value="1"/>
</dbReference>
<dbReference type="AlphaFoldDB" id="A0A7C9LNW9"/>
<keyword evidence="6" id="KW-0326">Glycosidase</keyword>
<dbReference type="PROSITE" id="PS50853">
    <property type="entry name" value="FN3"/>
    <property type="match status" value="2"/>
</dbReference>
<dbReference type="PROSITE" id="PS52008">
    <property type="entry name" value="GH81"/>
    <property type="match status" value="1"/>
</dbReference>
<evidence type="ECO:0000256" key="10">
    <source>
        <dbReference type="SAM" id="SignalP"/>
    </source>
</evidence>
<dbReference type="SUPFAM" id="SSF49265">
    <property type="entry name" value="Fibronectin type III"/>
    <property type="match status" value="2"/>
</dbReference>
<evidence type="ECO:0000313" key="13">
    <source>
        <dbReference type="Proteomes" id="UP000483286"/>
    </source>
</evidence>
<dbReference type="EMBL" id="WQLB01000056">
    <property type="protein sequence ID" value="MVN89338.1"/>
    <property type="molecule type" value="Genomic_DNA"/>
</dbReference>
<dbReference type="InterPro" id="IPR036116">
    <property type="entry name" value="FN3_sf"/>
</dbReference>
<evidence type="ECO:0000256" key="4">
    <source>
        <dbReference type="ARBA" id="ARBA00022801"/>
    </source>
</evidence>
<keyword evidence="8" id="KW-0624">Polysaccharide degradation</keyword>
<evidence type="ECO:0000256" key="7">
    <source>
        <dbReference type="ARBA" id="ARBA00023316"/>
    </source>
</evidence>
<dbReference type="Gene3D" id="2.60.120.260">
    <property type="entry name" value="Galactose-binding domain-like"/>
    <property type="match status" value="1"/>
</dbReference>
<evidence type="ECO:0000256" key="1">
    <source>
        <dbReference type="ARBA" id="ARBA00000382"/>
    </source>
</evidence>
<evidence type="ECO:0000256" key="6">
    <source>
        <dbReference type="ARBA" id="ARBA00023295"/>
    </source>
</evidence>
<feature type="region of interest" description="Disordered" evidence="9">
    <location>
        <begin position="43"/>
        <end position="65"/>
    </location>
</feature>
<proteinExistence type="inferred from homology"/>
<evidence type="ECO:0000256" key="3">
    <source>
        <dbReference type="ARBA" id="ARBA00012780"/>
    </source>
</evidence>
<feature type="signal peptide" evidence="10">
    <location>
        <begin position="1"/>
        <end position="20"/>
    </location>
</feature>
<dbReference type="EC" id="3.2.1.39" evidence="3"/>
<gene>
    <name evidence="12" type="ORF">GO986_21625</name>
</gene>
<keyword evidence="4" id="KW-0378">Hydrolase</keyword>
<dbReference type="GO" id="GO:0042973">
    <property type="term" value="F:glucan endo-1,3-beta-D-glucosidase activity"/>
    <property type="evidence" value="ECO:0007669"/>
    <property type="project" value="UniProtKB-EC"/>
</dbReference>
<feature type="region of interest" description="Disordered" evidence="9">
    <location>
        <begin position="975"/>
        <end position="1007"/>
    </location>
</feature>
<dbReference type="InterPro" id="IPR040720">
    <property type="entry name" value="GH81_C"/>
</dbReference>
<keyword evidence="10" id="KW-0732">Signal</keyword>
<feature type="chain" id="PRO_5028962597" description="glucan endo-1,3-beta-D-glucosidase" evidence="10">
    <location>
        <begin position="21"/>
        <end position="1176"/>
    </location>
</feature>
<dbReference type="GO" id="GO:0071555">
    <property type="term" value="P:cell wall organization"/>
    <property type="evidence" value="ECO:0007669"/>
    <property type="project" value="UniProtKB-KW"/>
</dbReference>
<evidence type="ECO:0000256" key="9">
    <source>
        <dbReference type="SAM" id="MobiDB-lite"/>
    </source>
</evidence>